<keyword evidence="1" id="KW-0472">Membrane</keyword>
<keyword evidence="1" id="KW-0812">Transmembrane</keyword>
<comment type="caution">
    <text evidence="2">The sequence shown here is derived from an EMBL/GenBank/DDBJ whole genome shotgun (WGS) entry which is preliminary data.</text>
</comment>
<dbReference type="Proteomes" id="UP000229370">
    <property type="component" value="Unassembled WGS sequence"/>
</dbReference>
<protein>
    <submittedName>
        <fullName evidence="2">Uncharacterized protein</fullName>
    </submittedName>
</protein>
<name>A0A2M8GNW7_9BACT</name>
<reference evidence="3" key="1">
    <citation type="submission" date="2017-09" db="EMBL/GenBank/DDBJ databases">
        <title>Depth-based differentiation of microbial function through sediment-hosted aquifers and enrichment of novel symbionts in the deep terrestrial subsurface.</title>
        <authorList>
            <person name="Probst A.J."/>
            <person name="Ladd B."/>
            <person name="Jarett J.K."/>
            <person name="Geller-Mcgrath D.E."/>
            <person name="Sieber C.M.K."/>
            <person name="Emerson J.B."/>
            <person name="Anantharaman K."/>
            <person name="Thomas B.C."/>
            <person name="Malmstrom R."/>
            <person name="Stieglmeier M."/>
            <person name="Klingl A."/>
            <person name="Woyke T."/>
            <person name="Ryan C.M."/>
            <person name="Banfield J.F."/>
        </authorList>
    </citation>
    <scope>NUCLEOTIDE SEQUENCE [LARGE SCALE GENOMIC DNA]</scope>
</reference>
<feature type="transmembrane region" description="Helical" evidence="1">
    <location>
        <begin position="20"/>
        <end position="44"/>
    </location>
</feature>
<evidence type="ECO:0000313" key="3">
    <source>
        <dbReference type="Proteomes" id="UP000229370"/>
    </source>
</evidence>
<evidence type="ECO:0000256" key="1">
    <source>
        <dbReference type="SAM" id="Phobius"/>
    </source>
</evidence>
<accession>A0A2M8GNW7</accession>
<evidence type="ECO:0000313" key="2">
    <source>
        <dbReference type="EMBL" id="PJC82240.1"/>
    </source>
</evidence>
<gene>
    <name evidence="2" type="ORF">CO007_00535</name>
</gene>
<sequence>MQKSKLQFKIKKLIKFINILFINIILFLFYFLIIGFGALIYKLFKKTSFNKNSYWQDCPQQKPDPDYFKSPY</sequence>
<keyword evidence="1" id="KW-1133">Transmembrane helix</keyword>
<dbReference type="EMBL" id="PFQK01000014">
    <property type="protein sequence ID" value="PJC82240.1"/>
    <property type="molecule type" value="Genomic_DNA"/>
</dbReference>
<dbReference type="AlphaFoldDB" id="A0A2M8GNW7"/>
<proteinExistence type="predicted"/>
<organism evidence="2 3">
    <name type="scientific">Candidatus Roizmanbacteria bacterium CG_4_8_14_3_um_filter_36_10</name>
    <dbReference type="NCBI Taxonomy" id="1974834"/>
    <lineage>
        <taxon>Bacteria</taxon>
        <taxon>Candidatus Roizmaniibacteriota</taxon>
    </lineage>
</organism>